<proteinExistence type="predicted"/>
<dbReference type="OrthoDB" id="10365963at2759"/>
<protein>
    <submittedName>
        <fullName evidence="2">Uncharacterized protein</fullName>
    </submittedName>
</protein>
<evidence type="ECO:0000313" key="2">
    <source>
        <dbReference type="EMBL" id="TEB33269.1"/>
    </source>
</evidence>
<evidence type="ECO:0000256" key="1">
    <source>
        <dbReference type="SAM" id="MobiDB-lite"/>
    </source>
</evidence>
<reference evidence="2 3" key="1">
    <citation type="journal article" date="2019" name="Nat. Ecol. Evol.">
        <title>Megaphylogeny resolves global patterns of mushroom evolution.</title>
        <authorList>
            <person name="Varga T."/>
            <person name="Krizsan K."/>
            <person name="Foldi C."/>
            <person name="Dima B."/>
            <person name="Sanchez-Garcia M."/>
            <person name="Sanchez-Ramirez S."/>
            <person name="Szollosi G.J."/>
            <person name="Szarkandi J.G."/>
            <person name="Papp V."/>
            <person name="Albert L."/>
            <person name="Andreopoulos W."/>
            <person name="Angelini C."/>
            <person name="Antonin V."/>
            <person name="Barry K.W."/>
            <person name="Bougher N.L."/>
            <person name="Buchanan P."/>
            <person name="Buyck B."/>
            <person name="Bense V."/>
            <person name="Catcheside P."/>
            <person name="Chovatia M."/>
            <person name="Cooper J."/>
            <person name="Damon W."/>
            <person name="Desjardin D."/>
            <person name="Finy P."/>
            <person name="Geml J."/>
            <person name="Haridas S."/>
            <person name="Hughes K."/>
            <person name="Justo A."/>
            <person name="Karasinski D."/>
            <person name="Kautmanova I."/>
            <person name="Kiss B."/>
            <person name="Kocsube S."/>
            <person name="Kotiranta H."/>
            <person name="LaButti K.M."/>
            <person name="Lechner B.E."/>
            <person name="Liimatainen K."/>
            <person name="Lipzen A."/>
            <person name="Lukacs Z."/>
            <person name="Mihaltcheva S."/>
            <person name="Morgado L.N."/>
            <person name="Niskanen T."/>
            <person name="Noordeloos M.E."/>
            <person name="Ohm R.A."/>
            <person name="Ortiz-Santana B."/>
            <person name="Ovrebo C."/>
            <person name="Racz N."/>
            <person name="Riley R."/>
            <person name="Savchenko A."/>
            <person name="Shiryaev A."/>
            <person name="Soop K."/>
            <person name="Spirin V."/>
            <person name="Szebenyi C."/>
            <person name="Tomsovsky M."/>
            <person name="Tulloss R.E."/>
            <person name="Uehling J."/>
            <person name="Grigoriev I.V."/>
            <person name="Vagvolgyi C."/>
            <person name="Papp T."/>
            <person name="Martin F.M."/>
            <person name="Miettinen O."/>
            <person name="Hibbett D.S."/>
            <person name="Nagy L.G."/>
        </authorList>
    </citation>
    <scope>NUCLEOTIDE SEQUENCE [LARGE SCALE GENOMIC DNA]</scope>
    <source>
        <strain evidence="2 3">FP101781</strain>
    </source>
</reference>
<accession>A0A4Y7TIF4</accession>
<dbReference type="EMBL" id="QPFP01000013">
    <property type="protein sequence ID" value="TEB33269.1"/>
    <property type="molecule type" value="Genomic_DNA"/>
</dbReference>
<keyword evidence="3" id="KW-1185">Reference proteome</keyword>
<dbReference type="AlphaFoldDB" id="A0A4Y7TIF4"/>
<comment type="caution">
    <text evidence="2">The sequence shown here is derived from an EMBL/GenBank/DDBJ whole genome shotgun (WGS) entry which is preliminary data.</text>
</comment>
<feature type="region of interest" description="Disordered" evidence="1">
    <location>
        <begin position="1"/>
        <end position="36"/>
    </location>
</feature>
<name>A0A4Y7TIF4_COPMI</name>
<sequence>MSSTSTRFPDPWRSQRPWGVPPRFAVPPVRDSSTTPPIQLVSELDEVRAHYPPDRRNPMDLDFICHNSMKYRCCFCEERILVHESELVLDRFFEKHRCPPARRSAESSTPPASPIGDNLPTSHDQYSCRDYTQGCTYMRSPLLLGNSTLTRIGRVDTGMHGGSYVWNIKVSPLPLVEVKPGGLMRCATRTPVNKRRPVYRT</sequence>
<organism evidence="2 3">
    <name type="scientific">Coprinellus micaceus</name>
    <name type="common">Glistening ink-cap mushroom</name>
    <name type="synonym">Coprinus micaceus</name>
    <dbReference type="NCBI Taxonomy" id="71717"/>
    <lineage>
        <taxon>Eukaryota</taxon>
        <taxon>Fungi</taxon>
        <taxon>Dikarya</taxon>
        <taxon>Basidiomycota</taxon>
        <taxon>Agaricomycotina</taxon>
        <taxon>Agaricomycetes</taxon>
        <taxon>Agaricomycetidae</taxon>
        <taxon>Agaricales</taxon>
        <taxon>Agaricineae</taxon>
        <taxon>Psathyrellaceae</taxon>
        <taxon>Coprinellus</taxon>
    </lineage>
</organism>
<evidence type="ECO:0000313" key="3">
    <source>
        <dbReference type="Proteomes" id="UP000298030"/>
    </source>
</evidence>
<gene>
    <name evidence="2" type="ORF">FA13DRAFT_1731049</name>
</gene>
<dbReference type="Proteomes" id="UP000298030">
    <property type="component" value="Unassembled WGS sequence"/>
</dbReference>